<reference evidence="2 3" key="1">
    <citation type="journal article" date="2018" name="Nat. Ecol. Evol.">
        <title>Pezizomycetes genomes reveal the molecular basis of ectomycorrhizal truffle lifestyle.</title>
        <authorList>
            <person name="Murat C."/>
            <person name="Payen T."/>
            <person name="Noel B."/>
            <person name="Kuo A."/>
            <person name="Morin E."/>
            <person name="Chen J."/>
            <person name="Kohler A."/>
            <person name="Krizsan K."/>
            <person name="Balestrini R."/>
            <person name="Da Silva C."/>
            <person name="Montanini B."/>
            <person name="Hainaut M."/>
            <person name="Levati E."/>
            <person name="Barry K.W."/>
            <person name="Belfiori B."/>
            <person name="Cichocki N."/>
            <person name="Clum A."/>
            <person name="Dockter R.B."/>
            <person name="Fauchery L."/>
            <person name="Guy J."/>
            <person name="Iotti M."/>
            <person name="Le Tacon F."/>
            <person name="Lindquist E.A."/>
            <person name="Lipzen A."/>
            <person name="Malagnac F."/>
            <person name="Mello A."/>
            <person name="Molinier V."/>
            <person name="Miyauchi S."/>
            <person name="Poulain J."/>
            <person name="Riccioni C."/>
            <person name="Rubini A."/>
            <person name="Sitrit Y."/>
            <person name="Splivallo R."/>
            <person name="Traeger S."/>
            <person name="Wang M."/>
            <person name="Zifcakova L."/>
            <person name="Wipf D."/>
            <person name="Zambonelli A."/>
            <person name="Paolocci F."/>
            <person name="Nowrousian M."/>
            <person name="Ottonello S."/>
            <person name="Baldrian P."/>
            <person name="Spatafora J.W."/>
            <person name="Henrissat B."/>
            <person name="Nagy L.G."/>
            <person name="Aury J.M."/>
            <person name="Wincker P."/>
            <person name="Grigoriev I.V."/>
            <person name="Bonfante P."/>
            <person name="Martin F.M."/>
        </authorList>
    </citation>
    <scope>NUCLEOTIDE SEQUENCE [LARGE SCALE GENOMIC DNA]</scope>
    <source>
        <strain evidence="2 3">120613-1</strain>
    </source>
</reference>
<protein>
    <submittedName>
        <fullName evidence="2">Uncharacterized protein</fullName>
    </submittedName>
</protein>
<evidence type="ECO:0000313" key="2">
    <source>
        <dbReference type="EMBL" id="RPA99857.1"/>
    </source>
</evidence>
<gene>
    <name evidence="2" type="ORF">L873DRAFT_862030</name>
</gene>
<accession>A0A3N4JRH6</accession>
<evidence type="ECO:0000313" key="3">
    <source>
        <dbReference type="Proteomes" id="UP000276215"/>
    </source>
</evidence>
<organism evidence="2 3">
    <name type="scientific">Choiromyces venosus 120613-1</name>
    <dbReference type="NCBI Taxonomy" id="1336337"/>
    <lineage>
        <taxon>Eukaryota</taxon>
        <taxon>Fungi</taxon>
        <taxon>Dikarya</taxon>
        <taxon>Ascomycota</taxon>
        <taxon>Pezizomycotina</taxon>
        <taxon>Pezizomycetes</taxon>
        <taxon>Pezizales</taxon>
        <taxon>Tuberaceae</taxon>
        <taxon>Choiromyces</taxon>
    </lineage>
</organism>
<dbReference type="Proteomes" id="UP000276215">
    <property type="component" value="Unassembled WGS sequence"/>
</dbReference>
<dbReference type="AlphaFoldDB" id="A0A3N4JRH6"/>
<evidence type="ECO:0000256" key="1">
    <source>
        <dbReference type="SAM" id="MobiDB-lite"/>
    </source>
</evidence>
<proteinExistence type="predicted"/>
<dbReference type="EMBL" id="ML120384">
    <property type="protein sequence ID" value="RPA99857.1"/>
    <property type="molecule type" value="Genomic_DNA"/>
</dbReference>
<feature type="region of interest" description="Disordered" evidence="1">
    <location>
        <begin position="34"/>
        <end position="53"/>
    </location>
</feature>
<sequence length="96" mass="9941">MIAESFLTICIAATLAKKVPSPWISPHQRALLRSGPLCPRRPSSTISDPKRPVHPALGTAGLTQAFSGMAGPGCGKATFQNQSRARPGSPAGFVCG</sequence>
<keyword evidence="3" id="KW-1185">Reference proteome</keyword>
<name>A0A3N4JRH6_9PEZI</name>